<dbReference type="STRING" id="634436.SAMN05216361_3201"/>
<keyword evidence="1" id="KW-0732">Signal</keyword>
<dbReference type="RefSeq" id="WP_073324172.1">
    <property type="nucleotide sequence ID" value="NZ_FQWD01000005.1"/>
</dbReference>
<dbReference type="AlphaFoldDB" id="A0A1M5NFG3"/>
<protein>
    <recommendedName>
        <fullName evidence="4">Bacterial surface antigen (D15) domain-containing protein</fullName>
    </recommendedName>
</protein>
<feature type="signal peptide" evidence="1">
    <location>
        <begin position="1"/>
        <end position="23"/>
    </location>
</feature>
<dbReference type="Proteomes" id="UP000184520">
    <property type="component" value="Unassembled WGS sequence"/>
</dbReference>
<organism evidence="2 3">
    <name type="scientific">Marisediminitalea aggregata</name>
    <dbReference type="NCBI Taxonomy" id="634436"/>
    <lineage>
        <taxon>Bacteria</taxon>
        <taxon>Pseudomonadati</taxon>
        <taxon>Pseudomonadota</taxon>
        <taxon>Gammaproteobacteria</taxon>
        <taxon>Alteromonadales</taxon>
        <taxon>Alteromonadaceae</taxon>
        <taxon>Marisediminitalea</taxon>
    </lineage>
</organism>
<dbReference type="OrthoDB" id="6306838at2"/>
<feature type="chain" id="PRO_5013133017" description="Bacterial surface antigen (D15) domain-containing protein" evidence="1">
    <location>
        <begin position="24"/>
        <end position="536"/>
    </location>
</feature>
<name>A0A1M5NFG3_9ALTE</name>
<gene>
    <name evidence="2" type="ORF">SAMN05216361_3201</name>
</gene>
<evidence type="ECO:0000313" key="3">
    <source>
        <dbReference type="Proteomes" id="UP000184520"/>
    </source>
</evidence>
<evidence type="ECO:0008006" key="4">
    <source>
        <dbReference type="Google" id="ProtNLM"/>
    </source>
</evidence>
<keyword evidence="3" id="KW-1185">Reference proteome</keyword>
<sequence>MKTHFIFSIFVFYSIFTSNKAIASANTSESCDQKDNLALVINDIFDLDDPNTLFLHRWANFFHIKTKEKTIYNEVAFFIKKCDVSQDDIEELERHLRNKKYIRDARVTRLINSGKISVETWDNWSLMPTVDFGRKGGVNKYAIGIKDRNFLGLGIDAELESFTNDQRSGYQFKLNFPLFLKNNINVSAKFTSSNDGTSESVFFQKDFVSFDTPNAFSIGFDNFSQIDTQYKLGEIYNQFNHRKVYSTATWKWLDSDTDEATLRFGIGFTNERHEFSQIDESQNPFPISLVPSNRDFSYPSLNIEYLKKEFRKLTNLYLINQIEDFNLGWNFSAQIGSDIGNNQASPTILWRSYLSKGIEFFDDSFWFMTANFEGEIYSNSIIPTRAVLSLTNEYFHKISDSWGGYFKNNSQFSQNQFQDYPIVLGGESGLRGYPLQYRHGDHSTQFTAEARYYPHINIYKLVELGGAIFVDSGRVFSSSDPTTHQDSWMTSVGIGARFYSNQTSEARVIHVDIIKPVTSVPGVNGIEFRISSKHSF</sequence>
<proteinExistence type="predicted"/>
<evidence type="ECO:0000256" key="1">
    <source>
        <dbReference type="SAM" id="SignalP"/>
    </source>
</evidence>
<dbReference type="Gene3D" id="2.40.160.50">
    <property type="entry name" value="membrane protein fhac: a member of the omp85/tpsb transporter family"/>
    <property type="match status" value="1"/>
</dbReference>
<accession>A0A1M5NFG3</accession>
<evidence type="ECO:0000313" key="2">
    <source>
        <dbReference type="EMBL" id="SHG87929.1"/>
    </source>
</evidence>
<reference evidence="3" key="1">
    <citation type="submission" date="2016-11" db="EMBL/GenBank/DDBJ databases">
        <authorList>
            <person name="Varghese N."/>
            <person name="Submissions S."/>
        </authorList>
    </citation>
    <scope>NUCLEOTIDE SEQUENCE [LARGE SCALE GENOMIC DNA]</scope>
    <source>
        <strain evidence="3">CGMCC 1.8995</strain>
    </source>
</reference>
<dbReference type="EMBL" id="FQWD01000005">
    <property type="protein sequence ID" value="SHG87929.1"/>
    <property type="molecule type" value="Genomic_DNA"/>
</dbReference>